<evidence type="ECO:0000256" key="8">
    <source>
        <dbReference type="ARBA" id="ARBA00022597"/>
    </source>
</evidence>
<keyword evidence="9 16" id="KW-0812">Transmembrane</keyword>
<evidence type="ECO:0000256" key="16">
    <source>
        <dbReference type="SAM" id="Phobius"/>
    </source>
</evidence>
<dbReference type="Pfam" id="PF00083">
    <property type="entry name" value="Sugar_tr"/>
    <property type="match status" value="2"/>
</dbReference>
<feature type="domain" description="Major facilitator superfamily (MFS) profile" evidence="17">
    <location>
        <begin position="38"/>
        <end position="543"/>
    </location>
</feature>
<dbReference type="PRINTS" id="PR00171">
    <property type="entry name" value="SUGRTRNSPORT"/>
</dbReference>
<gene>
    <name evidence="18" type="ORF">GDO78_001405</name>
</gene>
<reference evidence="18" key="1">
    <citation type="thesis" date="2020" institute="ProQuest LLC" country="789 East Eisenhower Parkway, Ann Arbor, MI, USA">
        <title>Comparative Genomics and Chromosome Evolution.</title>
        <authorList>
            <person name="Mudd A.B."/>
        </authorList>
    </citation>
    <scope>NUCLEOTIDE SEQUENCE</scope>
    <source>
        <strain evidence="18">HN-11 Male</strain>
        <tissue evidence="18">Kidney and liver</tissue>
    </source>
</reference>
<feature type="transmembrane region" description="Helical" evidence="16">
    <location>
        <begin position="129"/>
        <end position="151"/>
    </location>
</feature>
<feature type="transmembrane region" description="Helical" evidence="16">
    <location>
        <begin position="274"/>
        <end position="298"/>
    </location>
</feature>
<dbReference type="AlphaFoldDB" id="A0A8J6FVK8"/>
<dbReference type="SUPFAM" id="SSF103473">
    <property type="entry name" value="MFS general substrate transporter"/>
    <property type="match status" value="1"/>
</dbReference>
<dbReference type="FunFam" id="1.20.1250.20:FF:000237">
    <property type="entry name" value="Solute carrier family 2 (Facilitated glucose transporter), member 12"/>
    <property type="match status" value="1"/>
</dbReference>
<feature type="transmembrane region" description="Helical" evidence="16">
    <location>
        <begin position="488"/>
        <end position="511"/>
    </location>
</feature>
<keyword evidence="5 15" id="KW-0813">Transport</keyword>
<keyword evidence="19" id="KW-1185">Reference proteome</keyword>
<evidence type="ECO:0000313" key="19">
    <source>
        <dbReference type="Proteomes" id="UP000770717"/>
    </source>
</evidence>
<dbReference type="InterPro" id="IPR005829">
    <property type="entry name" value="Sugar_transporter_CS"/>
</dbReference>
<comment type="catalytic activity">
    <reaction evidence="1">
        <text>D-glucose(out) = D-glucose(in)</text>
        <dbReference type="Rhea" id="RHEA:60376"/>
        <dbReference type="ChEBI" id="CHEBI:4167"/>
    </reaction>
</comment>
<dbReference type="GO" id="GO:0048471">
    <property type="term" value="C:perinuclear region of cytoplasm"/>
    <property type="evidence" value="ECO:0007669"/>
    <property type="project" value="UniProtKB-SubCell"/>
</dbReference>
<evidence type="ECO:0000256" key="10">
    <source>
        <dbReference type="ARBA" id="ARBA00022989"/>
    </source>
</evidence>
<dbReference type="InterPro" id="IPR020846">
    <property type="entry name" value="MFS_dom"/>
</dbReference>
<evidence type="ECO:0000256" key="14">
    <source>
        <dbReference type="ARBA" id="ARBA00042905"/>
    </source>
</evidence>
<proteinExistence type="inferred from homology"/>
<feature type="transmembrane region" description="Helical" evidence="16">
    <location>
        <begin position="31"/>
        <end position="56"/>
    </location>
</feature>
<dbReference type="InterPro" id="IPR005828">
    <property type="entry name" value="MFS_sugar_transport-like"/>
</dbReference>
<keyword evidence="11 16" id="KW-0472">Membrane</keyword>
<dbReference type="OrthoDB" id="4142200at2759"/>
<dbReference type="PROSITE" id="PS00216">
    <property type="entry name" value="SUGAR_TRANSPORT_1"/>
    <property type="match status" value="1"/>
</dbReference>
<dbReference type="PANTHER" id="PTHR48023">
    <property type="entry name" value="D-XYLOSE-PROTON SYMPORTER-LIKE 2"/>
    <property type="match status" value="1"/>
</dbReference>
<dbReference type="InterPro" id="IPR003663">
    <property type="entry name" value="Sugar/inositol_transpt"/>
</dbReference>
<dbReference type="FunFam" id="1.20.1250.20:FF:000124">
    <property type="entry name" value="Solute carrier family 2, facilitated glucose transporter member 12"/>
    <property type="match status" value="1"/>
</dbReference>
<feature type="transmembrane region" description="Helical" evidence="16">
    <location>
        <begin position="517"/>
        <end position="539"/>
    </location>
</feature>
<feature type="transmembrane region" description="Helical" evidence="16">
    <location>
        <begin position="340"/>
        <end position="359"/>
    </location>
</feature>
<name>A0A8J6FVK8_ELECQ</name>
<dbReference type="PROSITE" id="PS50850">
    <property type="entry name" value="MFS"/>
    <property type="match status" value="1"/>
</dbReference>
<evidence type="ECO:0000256" key="12">
    <source>
        <dbReference type="ARBA" id="ARBA00023180"/>
    </source>
</evidence>
<dbReference type="GO" id="GO:0072359">
    <property type="term" value="P:circulatory system development"/>
    <property type="evidence" value="ECO:0007669"/>
    <property type="project" value="TreeGrafter"/>
</dbReference>
<evidence type="ECO:0000256" key="13">
    <source>
        <dbReference type="ARBA" id="ARBA00039241"/>
    </source>
</evidence>
<evidence type="ECO:0000256" key="15">
    <source>
        <dbReference type="RuleBase" id="RU003346"/>
    </source>
</evidence>
<evidence type="ECO:0000256" key="7">
    <source>
        <dbReference type="ARBA" id="ARBA00022490"/>
    </source>
</evidence>
<keyword evidence="6" id="KW-1003">Cell membrane</keyword>
<organism evidence="18 19">
    <name type="scientific">Eleutherodactylus coqui</name>
    <name type="common">Puerto Rican coqui</name>
    <dbReference type="NCBI Taxonomy" id="57060"/>
    <lineage>
        <taxon>Eukaryota</taxon>
        <taxon>Metazoa</taxon>
        <taxon>Chordata</taxon>
        <taxon>Craniata</taxon>
        <taxon>Vertebrata</taxon>
        <taxon>Euteleostomi</taxon>
        <taxon>Amphibia</taxon>
        <taxon>Batrachia</taxon>
        <taxon>Anura</taxon>
        <taxon>Neobatrachia</taxon>
        <taxon>Hyloidea</taxon>
        <taxon>Eleutherodactylidae</taxon>
        <taxon>Eleutherodactylinae</taxon>
        <taxon>Eleutherodactylus</taxon>
        <taxon>Eleutherodactylus</taxon>
    </lineage>
</organism>
<dbReference type="EMBL" id="WNTK01000001">
    <property type="protein sequence ID" value="KAG9493485.1"/>
    <property type="molecule type" value="Genomic_DNA"/>
</dbReference>
<dbReference type="NCBIfam" id="TIGR00879">
    <property type="entry name" value="SP"/>
    <property type="match status" value="1"/>
</dbReference>
<keyword evidence="12" id="KW-0325">Glycoprotein</keyword>
<dbReference type="InterPro" id="IPR050820">
    <property type="entry name" value="MFS_Sugar_Transporter"/>
</dbReference>
<evidence type="ECO:0000259" key="17">
    <source>
        <dbReference type="PROSITE" id="PS50850"/>
    </source>
</evidence>
<evidence type="ECO:0000256" key="2">
    <source>
        <dbReference type="ARBA" id="ARBA00004556"/>
    </source>
</evidence>
<evidence type="ECO:0000256" key="4">
    <source>
        <dbReference type="ARBA" id="ARBA00007004"/>
    </source>
</evidence>
<comment type="caution">
    <text evidence="18">The sequence shown here is derived from an EMBL/GenBank/DDBJ whole genome shotgun (WGS) entry which is preliminary data.</text>
</comment>
<evidence type="ECO:0000313" key="18">
    <source>
        <dbReference type="EMBL" id="KAG9493485.1"/>
    </source>
</evidence>
<protein>
    <recommendedName>
        <fullName evidence="13">Solute carrier family 2, facilitated glucose transporter member 12</fullName>
    </recommendedName>
    <alternativeName>
        <fullName evidence="14">Glucose transporter type 12</fullName>
    </alternativeName>
</protein>
<feature type="transmembrane region" description="Helical" evidence="16">
    <location>
        <begin position="76"/>
        <end position="96"/>
    </location>
</feature>
<comment type="subcellular location">
    <subcellularLocation>
        <location evidence="3">Cell membrane</location>
        <topology evidence="3">Multi-pass membrane protein</topology>
    </subcellularLocation>
    <subcellularLocation>
        <location evidence="2">Cytoplasm</location>
        <location evidence="2">Perinuclear region</location>
    </subcellularLocation>
</comment>
<feature type="transmembrane region" description="Helical" evidence="16">
    <location>
        <begin position="191"/>
        <end position="212"/>
    </location>
</feature>
<feature type="transmembrane region" description="Helical" evidence="16">
    <location>
        <begin position="310"/>
        <end position="333"/>
    </location>
</feature>
<dbReference type="InterPro" id="IPR036259">
    <property type="entry name" value="MFS_trans_sf"/>
</dbReference>
<dbReference type="PANTHER" id="PTHR48023:SF2">
    <property type="entry name" value="SOLUTE CARRIER FAMILY 2, FACILITATED GLUCOSE TRANSPORTER MEMBER 12"/>
    <property type="match status" value="1"/>
</dbReference>
<comment type="similarity">
    <text evidence="4">Belongs to the major facilitator superfamily. Sugar transporter (TC 2.A.1.1) family. Glucose transporter subfamily.</text>
</comment>
<evidence type="ECO:0000256" key="11">
    <source>
        <dbReference type="ARBA" id="ARBA00023136"/>
    </source>
</evidence>
<evidence type="ECO:0000256" key="3">
    <source>
        <dbReference type="ARBA" id="ARBA00004651"/>
    </source>
</evidence>
<accession>A0A8J6FVK8</accession>
<dbReference type="GO" id="GO:0005886">
    <property type="term" value="C:plasma membrane"/>
    <property type="evidence" value="ECO:0007669"/>
    <property type="project" value="UniProtKB-SubCell"/>
</dbReference>
<evidence type="ECO:0000256" key="1">
    <source>
        <dbReference type="ARBA" id="ARBA00000618"/>
    </source>
</evidence>
<feature type="transmembrane region" description="Helical" evidence="16">
    <location>
        <begin position="103"/>
        <end position="123"/>
    </location>
</feature>
<dbReference type="Gene3D" id="1.20.1250.20">
    <property type="entry name" value="MFS general substrate transporter like domains"/>
    <property type="match status" value="2"/>
</dbReference>
<keyword evidence="10 16" id="KW-1133">Transmembrane helix</keyword>
<evidence type="ECO:0000256" key="9">
    <source>
        <dbReference type="ARBA" id="ARBA00022692"/>
    </source>
</evidence>
<evidence type="ECO:0000256" key="6">
    <source>
        <dbReference type="ARBA" id="ARBA00022475"/>
    </source>
</evidence>
<dbReference type="GO" id="GO:0022857">
    <property type="term" value="F:transmembrane transporter activity"/>
    <property type="evidence" value="ECO:0007669"/>
    <property type="project" value="InterPro"/>
</dbReference>
<evidence type="ECO:0000256" key="5">
    <source>
        <dbReference type="ARBA" id="ARBA00022448"/>
    </source>
</evidence>
<sequence length="584" mass="63911">MLAESPTEDVILQQQSVAVDRHQRVPNQTGCGFFIILSSVIAAISGLLVGYELGIISGALLHLQTLLDLTCQQQEIVVSALLIGALFASLVGGFLIDYYGRRITILVTSCLLVLANLLLIAIASYESLIAGRIVIGISISLSAIATCVYIAEIAPQHKRGMLVSLNELMIVVGILLAYISNYVFATAANGWQYMFGLIIPLAALQAIAMYFLPPSPRFLIMKGKDEAAGKVLQKLRATSQTNEELTTIRSSIKAEYQYNFWDLFCSRDNMRARLLIGLALSFFVQITGQPNILFYASTVLKSVGYESNEAASLASTGIGVVKVVSTIPATFFVDRVGSKTFLCIGSAVMAASLVTMGIITLNTHANFNSICKSSSQLNQSLEDSYFYNPVTMSKSNESILKEFHHLSSTRTSLLNVSRNETKLGYLTTLMAPSSSEGPQKTETEDVPVFMKWLYLASLLSYVAAFSIGLGPMAWLVQSEIFPAGIKGRAFAITSSMNWGMNLLISLTFLTLTETFGLPWMIFIYAVMSIASLLFVIMFVPNTKGRQLEEISMELANRSYVCRSFCSRSRSRQKLVPMELSQSTA</sequence>
<feature type="transmembrane region" description="Helical" evidence="16">
    <location>
        <begin position="452"/>
        <end position="476"/>
    </location>
</feature>
<feature type="transmembrane region" description="Helical" evidence="16">
    <location>
        <begin position="163"/>
        <end position="185"/>
    </location>
</feature>
<keyword evidence="8" id="KW-0762">Sugar transport</keyword>
<dbReference type="GO" id="GO:1904659">
    <property type="term" value="P:D-glucose transmembrane transport"/>
    <property type="evidence" value="ECO:0007669"/>
    <property type="project" value="TreeGrafter"/>
</dbReference>
<dbReference type="Proteomes" id="UP000770717">
    <property type="component" value="Unassembled WGS sequence"/>
</dbReference>
<keyword evidence="7" id="KW-0963">Cytoplasm</keyword>
<dbReference type="CDD" id="cd17435">
    <property type="entry name" value="MFS_GLUT12_Class3"/>
    <property type="match status" value="1"/>
</dbReference>